<evidence type="ECO:0000256" key="4">
    <source>
        <dbReference type="ARBA" id="ARBA00022737"/>
    </source>
</evidence>
<proteinExistence type="predicted"/>
<evidence type="ECO:0000256" key="3">
    <source>
        <dbReference type="ARBA" id="ARBA00022614"/>
    </source>
</evidence>
<protein>
    <recommendedName>
        <fullName evidence="1">Leucine-rich repeat-containing protein 41</fullName>
    </recommendedName>
</protein>
<dbReference type="PANTHER" id="PTHR15354">
    <property type="entry name" value="MUF1"/>
    <property type="match status" value="1"/>
</dbReference>
<dbReference type="InterPro" id="IPR026137">
    <property type="entry name" value="Leu_rpt_41"/>
</dbReference>
<dbReference type="InterPro" id="IPR032675">
    <property type="entry name" value="LRR_dom_sf"/>
</dbReference>
<comment type="caution">
    <text evidence="7">The sequence shown here is derived from an EMBL/GenBank/DDBJ whole genome shotgun (WGS) entry which is preliminary data.</text>
</comment>
<dbReference type="GO" id="GO:0005737">
    <property type="term" value="C:cytoplasm"/>
    <property type="evidence" value="ECO:0007669"/>
    <property type="project" value="TreeGrafter"/>
</dbReference>
<dbReference type="SUPFAM" id="SSF52047">
    <property type="entry name" value="RNI-like"/>
    <property type="match status" value="1"/>
</dbReference>
<evidence type="ECO:0000256" key="6">
    <source>
        <dbReference type="SAM" id="MobiDB-lite"/>
    </source>
</evidence>
<dbReference type="GO" id="GO:0005634">
    <property type="term" value="C:nucleus"/>
    <property type="evidence" value="ECO:0007669"/>
    <property type="project" value="TreeGrafter"/>
</dbReference>
<evidence type="ECO:0000256" key="1">
    <source>
        <dbReference type="ARBA" id="ARBA00014201"/>
    </source>
</evidence>
<dbReference type="InterPro" id="IPR001611">
    <property type="entry name" value="Leu-rich_rpt"/>
</dbReference>
<evidence type="ECO:0000313" key="7">
    <source>
        <dbReference type="EMBL" id="DBA17708.1"/>
    </source>
</evidence>
<keyword evidence="2" id="KW-0597">Phosphoprotein</keyword>
<feature type="region of interest" description="Disordered" evidence="6">
    <location>
        <begin position="261"/>
        <end position="310"/>
    </location>
</feature>
<dbReference type="PANTHER" id="PTHR15354:SF1">
    <property type="entry name" value="LEUCINE-RICH REPEAT-CONTAINING PROTEIN 41"/>
    <property type="match status" value="1"/>
</dbReference>
<dbReference type="Proteomes" id="UP001181693">
    <property type="component" value="Unassembled WGS sequence"/>
</dbReference>
<feature type="compositionally biased region" description="Low complexity" evidence="6">
    <location>
        <begin position="286"/>
        <end position="297"/>
    </location>
</feature>
<dbReference type="Gene3D" id="3.80.10.10">
    <property type="entry name" value="Ribonuclease Inhibitor"/>
    <property type="match status" value="1"/>
</dbReference>
<accession>A0AAV3A6W0</accession>
<dbReference type="AlphaFoldDB" id="A0AAV3A6W0"/>
<dbReference type="Pfam" id="PF13516">
    <property type="entry name" value="LRR_6"/>
    <property type="match status" value="2"/>
</dbReference>
<evidence type="ECO:0000256" key="2">
    <source>
        <dbReference type="ARBA" id="ARBA00022553"/>
    </source>
</evidence>
<keyword evidence="5" id="KW-0833">Ubl conjugation pathway</keyword>
<evidence type="ECO:0000313" key="8">
    <source>
        <dbReference type="Proteomes" id="UP001181693"/>
    </source>
</evidence>
<gene>
    <name evidence="7" type="ORF">GDO54_016038</name>
</gene>
<keyword evidence="3" id="KW-0433">Leucine-rich repeat</keyword>
<reference evidence="7" key="1">
    <citation type="thesis" date="2020" institute="ProQuest LLC" country="789 East Eisenhower Parkway, Ann Arbor, MI, USA">
        <title>Comparative Genomics and Chromosome Evolution.</title>
        <authorList>
            <person name="Mudd A.B."/>
        </authorList>
    </citation>
    <scope>NUCLEOTIDE SEQUENCE</scope>
    <source>
        <strain evidence="7">1538</strain>
        <tissue evidence="7">Blood</tissue>
    </source>
</reference>
<sequence length="693" mass="76588">MEEAPEDAGGSPSLFQLCARAVTANMELLEEEVWGLPAIILQGLLPLLNIYYLERIEPAAKKKGLSTQSIWYKLWNDIMKNKPSRLMTVTCWRKKFLETFFHSVLRGTLDISSDWRLSDRRFSPLVHSSRHVSELTVFGKQQGVSDLTPALLEHLAQSVESLKFLHMRLSDPNTQKSLKLLLHHLIHHGRVHKVSVLSWPRPDKELLLLILNISAGYWQEGTDQPCALCTPQYHPPLTSQGQEELGSQSALLSLQPLNISQNVAPDQPGAPECSEEPVESSAPLPSTDSKTSSTSSDRLVPETEPAGGLASEAGDLYDFIFSAPLMGEKTQPDEDTAMGVPSLPGTIQLRSVRALNLHNVFLTPGTCQCLCQLLRSWVTLERLTMAYNDIQTNIGMLLAALSDLSRAPGCSLSAISLSDFSTYVSILDLGQNLLRTFPGLQSLLLCYDLDESSDKVIVEAGPEVFTENQLKQLNLRFPQNPLQVQRLVAALRASPSLAELSLDNAVLSRPEDAKLLLQTITEHCRALRRLDLHDLNLSDSQAEIVHLLSHASLEEIKFSFCRLFERLSRDFLNSFIGALKKNSTLKILKLGGNRLGNKGFLSLADLYAADSSSSIHCLDVSSNCISPAGLLQFAKKLEGFGNVKLRQLIITQNGLDVDPITTPRALRTLQAICHVIKDSWDPTQAFADHVSVM</sequence>
<name>A0AAV3A6W0_PYXAD</name>
<keyword evidence="8" id="KW-1185">Reference proteome</keyword>
<organism evidence="7 8">
    <name type="scientific">Pyxicephalus adspersus</name>
    <name type="common">African bullfrog</name>
    <dbReference type="NCBI Taxonomy" id="30357"/>
    <lineage>
        <taxon>Eukaryota</taxon>
        <taxon>Metazoa</taxon>
        <taxon>Chordata</taxon>
        <taxon>Craniata</taxon>
        <taxon>Vertebrata</taxon>
        <taxon>Euteleostomi</taxon>
        <taxon>Amphibia</taxon>
        <taxon>Batrachia</taxon>
        <taxon>Anura</taxon>
        <taxon>Neobatrachia</taxon>
        <taxon>Ranoidea</taxon>
        <taxon>Pyxicephalidae</taxon>
        <taxon>Pyxicephalinae</taxon>
        <taxon>Pyxicephalus</taxon>
    </lineage>
</organism>
<dbReference type="EMBL" id="DYDO01000009">
    <property type="protein sequence ID" value="DBA17708.1"/>
    <property type="molecule type" value="Genomic_DNA"/>
</dbReference>
<dbReference type="SMART" id="SM00368">
    <property type="entry name" value="LRR_RI"/>
    <property type="match status" value="5"/>
</dbReference>
<evidence type="ECO:0000256" key="5">
    <source>
        <dbReference type="ARBA" id="ARBA00022786"/>
    </source>
</evidence>
<keyword evidence="4" id="KW-0677">Repeat</keyword>